<dbReference type="AlphaFoldDB" id="F0SI71"/>
<sequence length="576" mass="62318">MEHHFFSRVCGLIALVSVTAGAVGCMSTSGLSNSMESLGLTKPKSASEQRMMEIARTYEEHGNVDNARRIYSQVLKRNVSAENRQVVEERLAALEKSALEKGPGRQGKIRPQQMLAETKPSAAEPSSKVSPEKIKSRSIVVKPEIAQVNGFDDSNKSIDTQAVVAALAEADQFSAHADATIYAQSEQKVAHKTEPSSGDVSDKDELATHDSRDLSARAGTEVDADKRSASLTESQGTAIENCPVAKSETDSCEEDSVDNLEAIDAVDELAGPEPFPGMSEKDIAPTVKARVIAKAPVVEHREKSEWRATQSSQETEAEEVTGSSTSSARMPVQSVPTHDGDKKVKEQGEGGFWRSTHSSIMPEAEQDAAYEANWLPTQHLLPPGGDFPGGAEHAPANSADEECTALEQAQADRKACELLAFIFEQGNLPELAPEVRAEMERMLADDDQMVALLCAETLLKHGIMHEQIPEIVVRSLYSSDEAVRMVAVHVLSPGEKHSLEYSQDLLLAKTTDDTTVVRRLAILELGGIQHPSNLVIAQLKKLVIGDEPDQIQEAAEISLRSIAENLSQTSQMASAR</sequence>
<dbReference type="HOGENOM" id="CLU_473180_0_0_0"/>
<feature type="region of interest" description="Disordered" evidence="1">
    <location>
        <begin position="299"/>
        <end position="355"/>
    </location>
</feature>
<accession>F0SI71</accession>
<dbReference type="KEGG" id="pbs:Plabr_4199"/>
<protein>
    <submittedName>
        <fullName evidence="2">Uncharacterized protein</fullName>
    </submittedName>
</protein>
<name>F0SI71_RUBBR</name>
<evidence type="ECO:0000313" key="2">
    <source>
        <dbReference type="EMBL" id="ADY61773.1"/>
    </source>
</evidence>
<feature type="region of interest" description="Disordered" evidence="1">
    <location>
        <begin position="185"/>
        <end position="251"/>
    </location>
</feature>
<dbReference type="SUPFAM" id="SSF48371">
    <property type="entry name" value="ARM repeat"/>
    <property type="match status" value="1"/>
</dbReference>
<reference evidence="3" key="1">
    <citation type="submission" date="2011-02" db="EMBL/GenBank/DDBJ databases">
        <title>The complete genome of Planctomyces brasiliensis DSM 5305.</title>
        <authorList>
            <person name="Lucas S."/>
            <person name="Copeland A."/>
            <person name="Lapidus A."/>
            <person name="Bruce D."/>
            <person name="Goodwin L."/>
            <person name="Pitluck S."/>
            <person name="Kyrpides N."/>
            <person name="Mavromatis K."/>
            <person name="Pagani I."/>
            <person name="Ivanova N."/>
            <person name="Ovchinnikova G."/>
            <person name="Lu M."/>
            <person name="Detter J.C."/>
            <person name="Han C."/>
            <person name="Land M."/>
            <person name="Hauser L."/>
            <person name="Markowitz V."/>
            <person name="Cheng J.-F."/>
            <person name="Hugenholtz P."/>
            <person name="Woyke T."/>
            <person name="Wu D."/>
            <person name="Tindall B."/>
            <person name="Pomrenke H.G."/>
            <person name="Brambilla E."/>
            <person name="Klenk H.-P."/>
            <person name="Eisen J.A."/>
        </authorList>
    </citation>
    <scope>NUCLEOTIDE SEQUENCE [LARGE SCALE GENOMIC DNA]</scope>
    <source>
        <strain evidence="3">ATCC 49424 / DSM 5305 / JCM 21570 / NBRC 103401 / IFAM 1448</strain>
    </source>
</reference>
<organism evidence="2 3">
    <name type="scientific">Rubinisphaera brasiliensis (strain ATCC 49424 / DSM 5305 / JCM 21570 / IAM 15109 / NBRC 103401 / IFAM 1448)</name>
    <name type="common">Planctomyces brasiliensis</name>
    <dbReference type="NCBI Taxonomy" id="756272"/>
    <lineage>
        <taxon>Bacteria</taxon>
        <taxon>Pseudomonadati</taxon>
        <taxon>Planctomycetota</taxon>
        <taxon>Planctomycetia</taxon>
        <taxon>Planctomycetales</taxon>
        <taxon>Planctomycetaceae</taxon>
        <taxon>Rubinisphaera</taxon>
    </lineage>
</organism>
<dbReference type="EMBL" id="CP002546">
    <property type="protein sequence ID" value="ADY61773.1"/>
    <property type="molecule type" value="Genomic_DNA"/>
</dbReference>
<evidence type="ECO:0000256" key="1">
    <source>
        <dbReference type="SAM" id="MobiDB-lite"/>
    </source>
</evidence>
<dbReference type="InterPro" id="IPR011989">
    <property type="entry name" value="ARM-like"/>
</dbReference>
<dbReference type="eggNOG" id="COG1413">
    <property type="taxonomic scope" value="Bacteria"/>
</dbReference>
<feature type="compositionally biased region" description="Basic and acidic residues" evidence="1">
    <location>
        <begin position="338"/>
        <end position="348"/>
    </location>
</feature>
<dbReference type="InterPro" id="IPR016024">
    <property type="entry name" value="ARM-type_fold"/>
</dbReference>
<dbReference type="Proteomes" id="UP000006860">
    <property type="component" value="Chromosome"/>
</dbReference>
<keyword evidence="3" id="KW-1185">Reference proteome</keyword>
<feature type="compositionally biased region" description="Polar residues" evidence="1">
    <location>
        <begin position="229"/>
        <end position="238"/>
    </location>
</feature>
<evidence type="ECO:0000313" key="3">
    <source>
        <dbReference type="Proteomes" id="UP000006860"/>
    </source>
</evidence>
<proteinExistence type="predicted"/>
<feature type="region of interest" description="Disordered" evidence="1">
    <location>
        <begin position="98"/>
        <end position="134"/>
    </location>
</feature>
<dbReference type="STRING" id="756272.Plabr_4199"/>
<gene>
    <name evidence="2" type="ordered locus">Plabr_4199</name>
</gene>
<dbReference type="Gene3D" id="1.25.10.10">
    <property type="entry name" value="Leucine-rich Repeat Variant"/>
    <property type="match status" value="1"/>
</dbReference>
<feature type="compositionally biased region" description="Basic and acidic residues" evidence="1">
    <location>
        <begin position="188"/>
        <end position="215"/>
    </location>
</feature>